<reference evidence="5" key="1">
    <citation type="submission" date="2015-08" db="EMBL/GenBank/DDBJ databases">
        <authorList>
            <person name="Babu N.S."/>
            <person name="Beckwith C.J."/>
            <person name="Beseler K.G."/>
            <person name="Brison A."/>
            <person name="Carone J.V."/>
            <person name="Caskin T.P."/>
            <person name="Diamond M."/>
            <person name="Durham M.E."/>
            <person name="Foxe J.M."/>
            <person name="Go M."/>
            <person name="Henderson B.A."/>
            <person name="Jones I.B."/>
            <person name="McGettigan J.A."/>
            <person name="Micheletti S.J."/>
            <person name="Nasrallah M.E."/>
            <person name="Ortiz D."/>
            <person name="Piller C.R."/>
            <person name="Privatt S.R."/>
            <person name="Schneider S.L."/>
            <person name="Sharp S."/>
            <person name="Smith T.C."/>
            <person name="Stanton J.D."/>
            <person name="Ullery H.E."/>
            <person name="Wilson R.J."/>
            <person name="Serrano M.G."/>
            <person name="Buck G."/>
            <person name="Lee V."/>
            <person name="Wang Y."/>
            <person name="Carvalho R."/>
            <person name="Voegtly L."/>
            <person name="Shi R."/>
            <person name="Duckworth R."/>
            <person name="Johnson A."/>
            <person name="Loviza R."/>
            <person name="Walstead R."/>
            <person name="Shah Z."/>
            <person name="Kiflezghi M."/>
            <person name="Wade K."/>
            <person name="Ball S.L."/>
            <person name="Bradley K.W."/>
            <person name="Asai D.J."/>
            <person name="Bowman C.A."/>
            <person name="Russell D.A."/>
            <person name="Pope W.H."/>
            <person name="Jacobs-Sera D."/>
            <person name="Hendrix R.W."/>
            <person name="Hatfull G.F."/>
        </authorList>
    </citation>
    <scope>NUCLEOTIDE SEQUENCE</scope>
</reference>
<keyword evidence="1 2" id="KW-0694">RNA-binding</keyword>
<feature type="region of interest" description="Disordered" evidence="3">
    <location>
        <begin position="409"/>
        <end position="428"/>
    </location>
</feature>
<dbReference type="InterPro" id="IPR050502">
    <property type="entry name" value="Euk_RNA-bind_prot"/>
</dbReference>
<feature type="compositionally biased region" description="Gly residues" evidence="3">
    <location>
        <begin position="284"/>
        <end position="294"/>
    </location>
</feature>
<evidence type="ECO:0000259" key="4">
    <source>
        <dbReference type="PROSITE" id="PS50102"/>
    </source>
</evidence>
<feature type="region of interest" description="Disordered" evidence="3">
    <location>
        <begin position="191"/>
        <end position="238"/>
    </location>
</feature>
<dbReference type="Gene3D" id="3.30.70.330">
    <property type="match status" value="5"/>
</dbReference>
<dbReference type="PANTHER" id="PTHR48025:SF1">
    <property type="entry name" value="RRM DOMAIN-CONTAINING PROTEIN"/>
    <property type="match status" value="1"/>
</dbReference>
<evidence type="ECO:0000256" key="1">
    <source>
        <dbReference type="ARBA" id="ARBA00022884"/>
    </source>
</evidence>
<dbReference type="Pfam" id="PF00076">
    <property type="entry name" value="RRM_1"/>
    <property type="match status" value="5"/>
</dbReference>
<dbReference type="InterPro" id="IPR035979">
    <property type="entry name" value="RBD_domain_sf"/>
</dbReference>
<feature type="domain" description="RRM" evidence="4">
    <location>
        <begin position="757"/>
        <end position="834"/>
    </location>
</feature>
<dbReference type="AlphaFoldDB" id="A0A1D2A413"/>
<protein>
    <recommendedName>
        <fullName evidence="4">RRM domain-containing protein</fullName>
    </recommendedName>
</protein>
<gene>
    <name evidence="5" type="ORF">g.100391</name>
</gene>
<sequence>METQDDPQKAVERPPCSRLCIKNLPKYVDEARLKEHFSAKGEVTDAKIVRTRDGKSRCFGFIGYRLLDDAVAAFKYFSRSYMDTFQLEIEYAQQYGRAATEHRPWSKHTPGSSAHDKAQAAKPDVEPAPLKAREAIKAAKTKAAAGKKAPEEADPKLAEFLELMAPRSKKATWSNDDAVAAAAGSASAAAVQQAVQGSDDEEYEDLEGPSTRAGSRSDSSDEEGDETAPPAAEKDRLVVDATVSHLDYLKARRKAAFSDDEDEGEEFCGAADSDEEELEAATGPSGGSEAGAGTSGSDAASDEEGDEAASEGAPEPDPGMQHASQTAEVSDTGRLFVRNLPYAATDDELRELFTAYGEVEEVHIVKDRATRQSKGFAHVLFSSPAAAVAAQAGADGAIFQGRLLHVLPGRPAPKTEEEGPSDAKSFKEERARSLKAGAGTNRAAWNSLFVRPDTVAEAVAAHFGITKSALLDRESSDVAVRMALGEAQVFAATKAALSDAGVDVDALEAAAAAAGKQDKGPDVARSDRAILIKNLPWSTSEDELQSLFAESGEVARFVLPDTKALAVIEFEDASDAKRAFRRLAYKPYHHVPLYLEWAPRSIFSGTPKPKAAKVFEAKAVPAATLTTSPAIKPEAGLQATAAAAVLPEDTEADSVSIYVKNLAWATTDKGLHAHFAAAAEAKGAALRSARVARKAGPDGKPLSAGYGFVECATEAAARELIGALQGSVLDGHKLMLQLSQKRDAQEGKGGVPANLGTKIVVRNVAFEATRKDVLGLFSSFGDVKSCRLPRKFDGTHRGFAFLEFSSKQETRNAVEAVQGTHLYGRRLVIEVAAEDGGLDELRAKTAAKFSSILGPETGATKRVPAPMDADAGAPLAQPPTKRAKKGKA</sequence>
<feature type="region of interest" description="Disordered" evidence="3">
    <location>
        <begin position="855"/>
        <end position="888"/>
    </location>
</feature>
<evidence type="ECO:0000313" key="5">
    <source>
        <dbReference type="EMBL" id="JAT73930.1"/>
    </source>
</evidence>
<feature type="region of interest" description="Disordered" evidence="3">
    <location>
        <begin position="103"/>
        <end position="128"/>
    </location>
</feature>
<feature type="compositionally biased region" description="Acidic residues" evidence="3">
    <location>
        <begin position="300"/>
        <end position="309"/>
    </location>
</feature>
<organism evidence="5">
    <name type="scientific">Auxenochlorella protothecoides</name>
    <name type="common">Green microalga</name>
    <name type="synonym">Chlorella protothecoides</name>
    <dbReference type="NCBI Taxonomy" id="3075"/>
    <lineage>
        <taxon>Eukaryota</taxon>
        <taxon>Viridiplantae</taxon>
        <taxon>Chlorophyta</taxon>
        <taxon>core chlorophytes</taxon>
        <taxon>Trebouxiophyceae</taxon>
        <taxon>Chlorellales</taxon>
        <taxon>Chlorellaceae</taxon>
        <taxon>Auxenochlorella</taxon>
    </lineage>
</organism>
<dbReference type="InterPro" id="IPR012677">
    <property type="entry name" value="Nucleotide-bd_a/b_plait_sf"/>
</dbReference>
<dbReference type="GO" id="GO:0003729">
    <property type="term" value="F:mRNA binding"/>
    <property type="evidence" value="ECO:0007669"/>
    <property type="project" value="TreeGrafter"/>
</dbReference>
<evidence type="ECO:0000256" key="2">
    <source>
        <dbReference type="PROSITE-ProRule" id="PRU00176"/>
    </source>
</evidence>
<feature type="domain" description="RRM" evidence="4">
    <location>
        <begin position="17"/>
        <end position="94"/>
    </location>
</feature>
<dbReference type="PROSITE" id="PS50102">
    <property type="entry name" value="RRM"/>
    <property type="match status" value="5"/>
</dbReference>
<name>A0A1D2A413_AUXPR</name>
<dbReference type="CDD" id="cd12317">
    <property type="entry name" value="RRM4_RBM19_RRM3_MRD1"/>
    <property type="match status" value="1"/>
</dbReference>
<feature type="compositionally biased region" description="Acidic residues" evidence="3">
    <location>
        <begin position="258"/>
        <end position="279"/>
    </location>
</feature>
<feature type="compositionally biased region" description="Basic and acidic residues" evidence="3">
    <location>
        <begin position="114"/>
        <end position="128"/>
    </location>
</feature>
<feature type="domain" description="RRM" evidence="4">
    <location>
        <begin position="333"/>
        <end position="411"/>
    </location>
</feature>
<dbReference type="EMBL" id="GDKF01004692">
    <property type="protein sequence ID" value="JAT73930.1"/>
    <property type="molecule type" value="Transcribed_RNA"/>
</dbReference>
<evidence type="ECO:0000256" key="3">
    <source>
        <dbReference type="SAM" id="MobiDB-lite"/>
    </source>
</evidence>
<proteinExistence type="predicted"/>
<feature type="region of interest" description="Disordered" evidence="3">
    <location>
        <begin position="255"/>
        <end position="332"/>
    </location>
</feature>
<dbReference type="CDD" id="cd12565">
    <property type="entry name" value="RRM1_MRD1"/>
    <property type="match status" value="1"/>
</dbReference>
<dbReference type="SMART" id="SM00360">
    <property type="entry name" value="RRM"/>
    <property type="match status" value="5"/>
</dbReference>
<dbReference type="SUPFAM" id="SSF54928">
    <property type="entry name" value="RNA-binding domain, RBD"/>
    <property type="match status" value="4"/>
</dbReference>
<dbReference type="InterPro" id="IPR000504">
    <property type="entry name" value="RRM_dom"/>
</dbReference>
<feature type="domain" description="RRM" evidence="4">
    <location>
        <begin position="655"/>
        <end position="741"/>
    </location>
</feature>
<dbReference type="CDD" id="cd12320">
    <property type="entry name" value="RRM6_RBM19_RRM5_MRD1"/>
    <property type="match status" value="1"/>
</dbReference>
<accession>A0A1D2A413</accession>
<feature type="domain" description="RRM" evidence="4">
    <location>
        <begin position="528"/>
        <end position="600"/>
    </location>
</feature>
<feature type="compositionally biased region" description="Acidic residues" evidence="3">
    <location>
        <begin position="198"/>
        <end position="207"/>
    </location>
</feature>
<dbReference type="PANTHER" id="PTHR48025">
    <property type="entry name" value="OS02G0815200 PROTEIN"/>
    <property type="match status" value="1"/>
</dbReference>